<reference evidence="6" key="1">
    <citation type="journal article" date="2019" name="Int. J. Syst. Evol. Microbiol.">
        <title>The Global Catalogue of Microorganisms (GCM) 10K type strain sequencing project: providing services to taxonomists for standard genome sequencing and annotation.</title>
        <authorList>
            <consortium name="The Broad Institute Genomics Platform"/>
            <consortium name="The Broad Institute Genome Sequencing Center for Infectious Disease"/>
            <person name="Wu L."/>
            <person name="Ma J."/>
        </authorList>
    </citation>
    <scope>NUCLEOTIDE SEQUENCE [LARGE SCALE GENOMIC DNA]</scope>
    <source>
        <strain evidence="6">CCM 8903</strain>
    </source>
</reference>
<feature type="domain" description="HTH hxlR-type" evidence="4">
    <location>
        <begin position="20"/>
        <end position="119"/>
    </location>
</feature>
<comment type="caution">
    <text evidence="5">The sequence shown here is derived from an EMBL/GenBank/DDBJ whole genome shotgun (WGS) entry which is preliminary data.</text>
</comment>
<proteinExistence type="predicted"/>
<evidence type="ECO:0000313" key="5">
    <source>
        <dbReference type="EMBL" id="MFD1485958.1"/>
    </source>
</evidence>
<keyword evidence="3" id="KW-0804">Transcription</keyword>
<protein>
    <submittedName>
        <fullName evidence="5">Winged helix-turn-helix transcriptional regulator</fullName>
    </submittedName>
</protein>
<dbReference type="InterPro" id="IPR036388">
    <property type="entry name" value="WH-like_DNA-bd_sf"/>
</dbReference>
<dbReference type="PROSITE" id="PS51118">
    <property type="entry name" value="HTH_HXLR"/>
    <property type="match status" value="1"/>
</dbReference>
<name>A0ABW4E9T2_9LACO</name>
<dbReference type="InterPro" id="IPR036390">
    <property type="entry name" value="WH_DNA-bd_sf"/>
</dbReference>
<dbReference type="Proteomes" id="UP001597252">
    <property type="component" value="Unassembled WGS sequence"/>
</dbReference>
<dbReference type="PANTHER" id="PTHR33204">
    <property type="entry name" value="TRANSCRIPTIONAL REGULATOR, MARR FAMILY"/>
    <property type="match status" value="1"/>
</dbReference>
<evidence type="ECO:0000256" key="3">
    <source>
        <dbReference type="ARBA" id="ARBA00023163"/>
    </source>
</evidence>
<organism evidence="5 6">
    <name type="scientific">Lacticaseibacillus baoqingensis</name>
    <dbReference type="NCBI Taxonomy" id="2486013"/>
    <lineage>
        <taxon>Bacteria</taxon>
        <taxon>Bacillati</taxon>
        <taxon>Bacillota</taxon>
        <taxon>Bacilli</taxon>
        <taxon>Lactobacillales</taxon>
        <taxon>Lactobacillaceae</taxon>
        <taxon>Lacticaseibacillus</taxon>
    </lineage>
</organism>
<dbReference type="SUPFAM" id="SSF46785">
    <property type="entry name" value="Winged helix' DNA-binding domain"/>
    <property type="match status" value="1"/>
</dbReference>
<dbReference type="EMBL" id="JBHTON010000050">
    <property type="protein sequence ID" value="MFD1485958.1"/>
    <property type="molecule type" value="Genomic_DNA"/>
</dbReference>
<dbReference type="Gene3D" id="1.10.10.10">
    <property type="entry name" value="Winged helix-like DNA-binding domain superfamily/Winged helix DNA-binding domain"/>
    <property type="match status" value="1"/>
</dbReference>
<sequence length="147" mass="16982">MTDVVRKDVLARLQNGDFSCAKELTLAMFSGKWKLVILCHLNSHGAYRFNELRRLLPTITHKVLTNQLRELAQDQLITRHESVQGRRHVAYAITELGRSLMPIIEAMRVWGEQRITALPVAPNWPINEAIRPAHQLNKEETRCIKQH</sequence>
<keyword evidence="2" id="KW-0238">DNA-binding</keyword>
<keyword evidence="6" id="KW-1185">Reference proteome</keyword>
<keyword evidence="1" id="KW-0805">Transcription regulation</keyword>
<evidence type="ECO:0000313" key="6">
    <source>
        <dbReference type="Proteomes" id="UP001597252"/>
    </source>
</evidence>
<dbReference type="InterPro" id="IPR002577">
    <property type="entry name" value="HTH_HxlR"/>
</dbReference>
<evidence type="ECO:0000259" key="4">
    <source>
        <dbReference type="PROSITE" id="PS51118"/>
    </source>
</evidence>
<evidence type="ECO:0000256" key="2">
    <source>
        <dbReference type="ARBA" id="ARBA00023125"/>
    </source>
</evidence>
<evidence type="ECO:0000256" key="1">
    <source>
        <dbReference type="ARBA" id="ARBA00023015"/>
    </source>
</evidence>
<dbReference type="PANTHER" id="PTHR33204:SF38">
    <property type="entry name" value="HTH-TYPE TRANSCRIPTIONAL ACTIVATOR HXLR"/>
    <property type="match status" value="1"/>
</dbReference>
<dbReference type="RefSeq" id="WP_125751697.1">
    <property type="nucleotide sequence ID" value="NZ_JBHTON010000050.1"/>
</dbReference>
<accession>A0ABW4E9T2</accession>
<gene>
    <name evidence="5" type="ORF">ACFQ5J_12035</name>
</gene>
<dbReference type="Pfam" id="PF01638">
    <property type="entry name" value="HxlR"/>
    <property type="match status" value="1"/>
</dbReference>